<comment type="caution">
    <text evidence="2">The sequence shown here is derived from an EMBL/GenBank/DDBJ whole genome shotgun (WGS) entry which is preliminary data.</text>
</comment>
<evidence type="ECO:0000313" key="3">
    <source>
        <dbReference type="Proteomes" id="UP000177982"/>
    </source>
</evidence>
<dbReference type="Pfam" id="PF12146">
    <property type="entry name" value="Hydrolase_4"/>
    <property type="match status" value="1"/>
</dbReference>
<dbReference type="AlphaFoldDB" id="A0A1G2L5E3"/>
<sequence>MATPEQIKLKTKDGIDIAGDYYTGSQDSRTGVLMLHMMPATRKSYVSFARKLQQEGMAGLAIDLRGHGESHGGPNGYQLFSDQDHQKSILDAEAGVEFLKSKGAKKIFIVGASIGANLALQYIVDFLDQDVRAAILLSPGMNYRGIKTDERIKKTHRTKAIYFAAAADDGYSHDTVQTLYDMVPESVKEEVALFDSGGHGTKLFETHPELMEKIIGWMKALL</sequence>
<evidence type="ECO:0000259" key="1">
    <source>
        <dbReference type="Pfam" id="PF12146"/>
    </source>
</evidence>
<dbReference type="GO" id="GO:0016020">
    <property type="term" value="C:membrane"/>
    <property type="evidence" value="ECO:0007669"/>
    <property type="project" value="TreeGrafter"/>
</dbReference>
<dbReference type="InterPro" id="IPR050266">
    <property type="entry name" value="AB_hydrolase_sf"/>
</dbReference>
<name>A0A1G2L5E3_9BACT</name>
<evidence type="ECO:0000313" key="2">
    <source>
        <dbReference type="EMBL" id="OHA06885.1"/>
    </source>
</evidence>
<dbReference type="EMBL" id="MHQO01000021">
    <property type="protein sequence ID" value="OHA06885.1"/>
    <property type="molecule type" value="Genomic_DNA"/>
</dbReference>
<dbReference type="InterPro" id="IPR022742">
    <property type="entry name" value="Hydrolase_4"/>
</dbReference>
<dbReference type="PANTHER" id="PTHR43798">
    <property type="entry name" value="MONOACYLGLYCEROL LIPASE"/>
    <property type="match status" value="1"/>
</dbReference>
<accession>A0A1G2L5E3</accession>
<reference evidence="2 3" key="1">
    <citation type="journal article" date="2016" name="Nat. Commun.">
        <title>Thousands of microbial genomes shed light on interconnected biogeochemical processes in an aquifer system.</title>
        <authorList>
            <person name="Anantharaman K."/>
            <person name="Brown C.T."/>
            <person name="Hug L.A."/>
            <person name="Sharon I."/>
            <person name="Castelle C.J."/>
            <person name="Probst A.J."/>
            <person name="Thomas B.C."/>
            <person name="Singh A."/>
            <person name="Wilkins M.J."/>
            <person name="Karaoz U."/>
            <person name="Brodie E.L."/>
            <person name="Williams K.H."/>
            <person name="Hubbard S.S."/>
            <person name="Banfield J.F."/>
        </authorList>
    </citation>
    <scope>NUCLEOTIDE SEQUENCE [LARGE SCALE GENOMIC DNA]</scope>
</reference>
<gene>
    <name evidence="2" type="ORF">A2934_03320</name>
</gene>
<dbReference type="PANTHER" id="PTHR43798:SF33">
    <property type="entry name" value="HYDROLASE, PUTATIVE (AFU_ORTHOLOGUE AFUA_2G14860)-RELATED"/>
    <property type="match status" value="1"/>
</dbReference>
<dbReference type="SUPFAM" id="SSF53474">
    <property type="entry name" value="alpha/beta-Hydrolases"/>
    <property type="match status" value="1"/>
</dbReference>
<proteinExistence type="predicted"/>
<protein>
    <recommendedName>
        <fullName evidence="1">Serine aminopeptidase S33 domain-containing protein</fullName>
    </recommendedName>
</protein>
<organism evidence="2 3">
    <name type="scientific">Candidatus Sungbacteria bacterium RIFCSPLOWO2_01_FULL_47_10</name>
    <dbReference type="NCBI Taxonomy" id="1802276"/>
    <lineage>
        <taxon>Bacteria</taxon>
        <taxon>Candidatus Sungiibacteriota</taxon>
    </lineage>
</organism>
<feature type="domain" description="Serine aminopeptidase S33" evidence="1">
    <location>
        <begin position="28"/>
        <end position="144"/>
    </location>
</feature>
<dbReference type="InterPro" id="IPR029058">
    <property type="entry name" value="AB_hydrolase_fold"/>
</dbReference>
<dbReference type="Gene3D" id="3.40.50.1820">
    <property type="entry name" value="alpha/beta hydrolase"/>
    <property type="match status" value="1"/>
</dbReference>
<dbReference type="Proteomes" id="UP000177982">
    <property type="component" value="Unassembled WGS sequence"/>
</dbReference>